<dbReference type="Pfam" id="PF12532">
    <property type="entry name" value="DUF3732"/>
    <property type="match status" value="1"/>
</dbReference>
<dbReference type="InterPro" id="IPR022205">
    <property type="entry name" value="DUF3732"/>
</dbReference>
<evidence type="ECO:0000313" key="3">
    <source>
        <dbReference type="EMBL" id="EAU67003.1"/>
    </source>
</evidence>
<gene>
    <name evidence="2" type="ORF">STIAU_2384</name>
    <name evidence="3" type="ORF">STIAU_3494</name>
</gene>
<accession>Q08R32</accession>
<feature type="coiled-coil region" evidence="1">
    <location>
        <begin position="377"/>
        <end position="425"/>
    </location>
</feature>
<reference evidence="2 4" key="1">
    <citation type="submission" date="2006-04" db="EMBL/GenBank/DDBJ databases">
        <authorList>
            <person name="Nierman W.C."/>
        </authorList>
    </citation>
    <scope>NUCLEOTIDE SEQUENCE [LARGE SCALE GENOMIC DNA]</scope>
    <source>
        <strain evidence="2 4">DW4/3-1</strain>
    </source>
</reference>
<sequence>MGCRSGLDTHDSTFPRANAMKRWNLKSLLFYSHDGQRRDIDLKPESVNIITGNSHTGKSAIAEVIDYSMGSSECHIPGRVRDACSWVGMIWVKDQTQCIICRKMPPGPKAVSNDVYLDVGANIIAPKSATDLRRTMDCETALRRIEQLLGIGQVQTELFGAPSRTPVRVSLRSVIPYLLQDDQHIINKNALLRTSASDRREQYIIDTLPYVVGAIDETTVAREAELRRLKAALTSEERRQAARQSVVAEESTLTEALIQEAAQVGLLKDIPANITAQAARDILRALDADPQEESSPFATDEQLELLYADDRRLSGEGSTLRNQISAAKRAIQASESFTATGRSEERRLSVVKLIPDEATEDACPLCTQPVRDRVDSVEKVRMAVRRVQGELREVLRERPKIDATIAELENRLTDVTTKVAAVREKIKTLVGETEARRAAQTLSERRSRVLGRISMYLQAAEPTPVLEAQAQSKIPDLQSRIEELESELDPEAKLNGLDLAKARLNAMASEIGALLPLDSRYRLSPFDINLRNLSVGIVTSKRREDMRDVGSDENYLTLHVAFLLAFHRLFAERDRPVPGFILFDQLSRPYYPPDPLRPTQEEVVTSRQPEVSSLRKYFDVLFNEVGRGESLQVLVLEHAYFSDDPRFVSATRERWINGVALIPEDWPEPP</sequence>
<dbReference type="Proteomes" id="UP000032702">
    <property type="component" value="Unassembled WGS sequence"/>
</dbReference>
<organism evidence="2 4">
    <name type="scientific">Stigmatella aurantiaca (strain DW4/3-1)</name>
    <dbReference type="NCBI Taxonomy" id="378806"/>
    <lineage>
        <taxon>Bacteria</taxon>
        <taxon>Pseudomonadati</taxon>
        <taxon>Myxococcota</taxon>
        <taxon>Myxococcia</taxon>
        <taxon>Myxococcales</taxon>
        <taxon>Cystobacterineae</taxon>
        <taxon>Archangiaceae</taxon>
        <taxon>Stigmatella</taxon>
    </lineage>
</organism>
<protein>
    <recommendedName>
        <fullName evidence="5">DUF3732 domain-containing protein</fullName>
    </recommendedName>
</protein>
<dbReference type="EMBL" id="AAMD01000042">
    <property type="protein sequence ID" value="EAU67003.1"/>
    <property type="molecule type" value="Genomic_DNA"/>
</dbReference>
<dbReference type="InterPro" id="IPR027417">
    <property type="entry name" value="P-loop_NTPase"/>
</dbReference>
<keyword evidence="1" id="KW-0175">Coiled coil</keyword>
<comment type="caution">
    <text evidence="2">The sequence shown here is derived from an EMBL/GenBank/DDBJ whole genome shotgun (WGS) entry which is preliminary data.</text>
</comment>
<name>Q08R32_STIAD</name>
<dbReference type="Gene3D" id="3.40.50.300">
    <property type="entry name" value="P-loop containing nucleotide triphosphate hydrolases"/>
    <property type="match status" value="1"/>
</dbReference>
<evidence type="ECO:0000313" key="4">
    <source>
        <dbReference type="Proteomes" id="UP000032702"/>
    </source>
</evidence>
<dbReference type="AlphaFoldDB" id="Q08R32"/>
<evidence type="ECO:0000256" key="1">
    <source>
        <dbReference type="SAM" id="Coils"/>
    </source>
</evidence>
<evidence type="ECO:0008006" key="5">
    <source>
        <dbReference type="Google" id="ProtNLM"/>
    </source>
</evidence>
<dbReference type="EMBL" id="AAMD01000193">
    <property type="protein sequence ID" value="EAU62944.1"/>
    <property type="molecule type" value="Genomic_DNA"/>
</dbReference>
<proteinExistence type="predicted"/>
<dbReference type="PATRIC" id="fig|378806.16.peg.1806"/>
<evidence type="ECO:0000313" key="2">
    <source>
        <dbReference type="EMBL" id="EAU62944.1"/>
    </source>
</evidence>